<keyword evidence="3" id="KW-1185">Reference proteome</keyword>
<accession>A0A8B8AKE3</accession>
<name>A0A8B8AKE3_CRAVI</name>
<proteinExistence type="predicted"/>
<gene>
    <name evidence="4" type="primary">LOC111102982</name>
</gene>
<dbReference type="SUPFAM" id="SSF57184">
    <property type="entry name" value="Growth factor receptor domain"/>
    <property type="match status" value="1"/>
</dbReference>
<protein>
    <submittedName>
        <fullName evidence="4">Uncharacterized protein LOC111102982 isoform X1</fullName>
    </submittedName>
</protein>
<keyword evidence="1" id="KW-0812">Transmembrane</keyword>
<dbReference type="GeneID" id="111102982"/>
<dbReference type="RefSeq" id="XP_022291651.1">
    <property type="nucleotide sequence ID" value="XM_022435943.1"/>
</dbReference>
<evidence type="ECO:0000256" key="2">
    <source>
        <dbReference type="SAM" id="SignalP"/>
    </source>
</evidence>
<evidence type="ECO:0000313" key="3">
    <source>
        <dbReference type="Proteomes" id="UP000694844"/>
    </source>
</evidence>
<organism evidence="3 4">
    <name type="scientific">Crassostrea virginica</name>
    <name type="common">Eastern oyster</name>
    <dbReference type="NCBI Taxonomy" id="6565"/>
    <lineage>
        <taxon>Eukaryota</taxon>
        <taxon>Metazoa</taxon>
        <taxon>Spiralia</taxon>
        <taxon>Lophotrochozoa</taxon>
        <taxon>Mollusca</taxon>
        <taxon>Bivalvia</taxon>
        <taxon>Autobranchia</taxon>
        <taxon>Pteriomorphia</taxon>
        <taxon>Ostreida</taxon>
        <taxon>Ostreoidea</taxon>
        <taxon>Ostreidae</taxon>
        <taxon>Crassostrea</taxon>
    </lineage>
</organism>
<keyword evidence="1" id="KW-0472">Membrane</keyword>
<dbReference type="Gene3D" id="2.170.300.10">
    <property type="entry name" value="Tie2 ligand-binding domain superfamily"/>
    <property type="match status" value="1"/>
</dbReference>
<dbReference type="Proteomes" id="UP000694844">
    <property type="component" value="Chromosome 7"/>
</dbReference>
<reference evidence="4" key="1">
    <citation type="submission" date="2025-08" db="UniProtKB">
        <authorList>
            <consortium name="RefSeq"/>
        </authorList>
    </citation>
    <scope>IDENTIFICATION</scope>
    <source>
        <tissue evidence="4">Whole sample</tissue>
    </source>
</reference>
<evidence type="ECO:0000313" key="4">
    <source>
        <dbReference type="RefSeq" id="XP_022291651.1"/>
    </source>
</evidence>
<keyword evidence="2" id="KW-0732">Signal</keyword>
<keyword evidence="1" id="KW-1133">Transmembrane helix</keyword>
<evidence type="ECO:0000256" key="1">
    <source>
        <dbReference type="SAM" id="Phobius"/>
    </source>
</evidence>
<feature type="transmembrane region" description="Helical" evidence="1">
    <location>
        <begin position="145"/>
        <end position="170"/>
    </location>
</feature>
<feature type="chain" id="PRO_5034680453" evidence="2">
    <location>
        <begin position="20"/>
        <end position="204"/>
    </location>
</feature>
<sequence length="204" mass="22655">MRLWICWATLTMLCEKLGATICKPAVDDQCCSGYKWNNSSGRCETCPLGYNGPQCAYPCPQPYYGENCLYKCNCTEEHCDFVFGCKPTSIASNYHASVYKANKDTVQTIKKSGQIGAKNFSEEGHTEGTTDVNPSSPISMSSDSMVVYITIALISVCVVFLLIYGASYFLNNFFLRKQTINSALNVGVEESVYSHYEEVNLTHI</sequence>
<dbReference type="InterPro" id="IPR009030">
    <property type="entry name" value="Growth_fac_rcpt_cys_sf"/>
</dbReference>
<dbReference type="AlphaFoldDB" id="A0A8B8AKE3"/>
<dbReference type="KEGG" id="cvn:111102982"/>
<feature type="signal peptide" evidence="2">
    <location>
        <begin position="1"/>
        <end position="19"/>
    </location>
</feature>